<evidence type="ECO:0000256" key="1">
    <source>
        <dbReference type="ARBA" id="ARBA00022532"/>
    </source>
</evidence>
<evidence type="ECO:0000256" key="5">
    <source>
        <dbReference type="ARBA" id="ARBA00022842"/>
    </source>
</evidence>
<comment type="pathway">
    <text evidence="6">Carbohydrate metabolism; tricarboxylic acid cycle; succinate from succinyl-CoA (ligase route): step 1/1.</text>
</comment>
<dbReference type="Gene3D" id="3.30.1490.20">
    <property type="entry name" value="ATP-grasp fold, A domain"/>
    <property type="match status" value="1"/>
</dbReference>
<dbReference type="Pfam" id="PF08442">
    <property type="entry name" value="ATP-grasp_2"/>
    <property type="match status" value="1"/>
</dbReference>
<keyword evidence="1 6" id="KW-0816">Tricarboxylic acid cycle</keyword>
<dbReference type="PROSITE" id="PS01217">
    <property type="entry name" value="SUCCINYL_COA_LIG_3"/>
    <property type="match status" value="1"/>
</dbReference>
<dbReference type="GO" id="GO:0004775">
    <property type="term" value="F:succinate-CoA ligase (ADP-forming) activity"/>
    <property type="evidence" value="ECO:0007669"/>
    <property type="project" value="UniProtKB-EC"/>
</dbReference>
<feature type="binding site" evidence="6">
    <location>
        <begin position="53"/>
        <end position="55"/>
    </location>
    <ligand>
        <name>ATP</name>
        <dbReference type="ChEBI" id="CHEBI:30616"/>
    </ligand>
</feature>
<evidence type="ECO:0000313" key="9">
    <source>
        <dbReference type="EMBL" id="MDR6432876.1"/>
    </source>
</evidence>
<keyword evidence="10" id="KW-1185">Reference proteome</keyword>
<dbReference type="PANTHER" id="PTHR11815:SF10">
    <property type="entry name" value="SUCCINATE--COA LIGASE [GDP-FORMING] SUBUNIT BETA, MITOCHONDRIAL"/>
    <property type="match status" value="1"/>
</dbReference>
<feature type="domain" description="ATP-grasp" evidence="8">
    <location>
        <begin position="9"/>
        <end position="237"/>
    </location>
</feature>
<comment type="similarity">
    <text evidence="6">Belongs to the succinate/malate CoA ligase beta subunit family.</text>
</comment>
<dbReference type="InterPro" id="IPR016102">
    <property type="entry name" value="Succinyl-CoA_synth-like"/>
</dbReference>
<dbReference type="RefSeq" id="WP_310013155.1">
    <property type="nucleotide sequence ID" value="NZ_JAVDQT010000003.1"/>
</dbReference>
<keyword evidence="5 6" id="KW-0460">Magnesium</keyword>
<dbReference type="SUPFAM" id="SSF52210">
    <property type="entry name" value="Succinyl-CoA synthetase domains"/>
    <property type="match status" value="1"/>
</dbReference>
<evidence type="ECO:0000259" key="8">
    <source>
        <dbReference type="PROSITE" id="PS50975"/>
    </source>
</evidence>
<feature type="binding site" evidence="6">
    <location>
        <position position="112"/>
    </location>
    <ligand>
        <name>ATP</name>
        <dbReference type="ChEBI" id="CHEBI:30616"/>
    </ligand>
</feature>
<feature type="binding site" evidence="6">
    <location>
        <position position="109"/>
    </location>
    <ligand>
        <name>ATP</name>
        <dbReference type="ChEBI" id="CHEBI:30616"/>
    </ligand>
</feature>
<keyword evidence="6 7" id="KW-0067">ATP-binding</keyword>
<evidence type="ECO:0000256" key="6">
    <source>
        <dbReference type="HAMAP-Rule" id="MF_00558"/>
    </source>
</evidence>
<dbReference type="Proteomes" id="UP001184614">
    <property type="component" value="Unassembled WGS sequence"/>
</dbReference>
<accession>A0ABU1MB17</accession>
<evidence type="ECO:0000256" key="7">
    <source>
        <dbReference type="PROSITE-ProRule" id="PRU00409"/>
    </source>
</evidence>
<reference evidence="9 10" key="1">
    <citation type="submission" date="2023-07" db="EMBL/GenBank/DDBJ databases">
        <title>Sorghum-associated microbial communities from plants grown in Nebraska, USA.</title>
        <authorList>
            <person name="Schachtman D."/>
        </authorList>
    </citation>
    <scope>NUCLEOTIDE SEQUENCE [LARGE SCALE GENOMIC DNA]</scope>
    <source>
        <strain evidence="9 10">DS1730</strain>
    </source>
</reference>
<dbReference type="NCBIfam" id="NF001913">
    <property type="entry name" value="PRK00696.1"/>
    <property type="match status" value="1"/>
</dbReference>
<name>A0ABU1MB17_9HYPH</name>
<dbReference type="HAMAP" id="MF_00558">
    <property type="entry name" value="Succ_CoA_beta"/>
    <property type="match status" value="1"/>
</dbReference>
<evidence type="ECO:0000256" key="2">
    <source>
        <dbReference type="ARBA" id="ARBA00022598"/>
    </source>
</evidence>
<dbReference type="InterPro" id="IPR011761">
    <property type="entry name" value="ATP-grasp"/>
</dbReference>
<dbReference type="SUPFAM" id="SSF56059">
    <property type="entry name" value="Glutathione synthetase ATP-binding domain-like"/>
    <property type="match status" value="1"/>
</dbReference>
<feature type="binding site" evidence="6">
    <location>
        <position position="274"/>
    </location>
    <ligand>
        <name>substrate</name>
        <note>ligand shared with subunit alpha</note>
    </ligand>
</feature>
<protein>
    <recommendedName>
        <fullName evidence="6">Succinate--CoA ligase [ADP-forming] subunit beta</fullName>
        <ecNumber evidence="6">6.2.1.5</ecNumber>
    </recommendedName>
    <alternativeName>
        <fullName evidence="6">Succinyl-CoA synthetase subunit beta</fullName>
        <shortName evidence="6">SCS-beta</shortName>
    </alternativeName>
</protein>
<dbReference type="InterPro" id="IPR017866">
    <property type="entry name" value="Succ-CoA_synthase_bsu_CS"/>
</dbReference>
<dbReference type="InterPro" id="IPR005809">
    <property type="entry name" value="Succ_CoA_ligase-like_bsu"/>
</dbReference>
<dbReference type="InterPro" id="IPR013815">
    <property type="entry name" value="ATP_grasp_subdomain_1"/>
</dbReference>
<dbReference type="NCBIfam" id="TIGR01016">
    <property type="entry name" value="sucCoAbeta"/>
    <property type="match status" value="1"/>
</dbReference>
<comment type="catalytic activity">
    <reaction evidence="6">
        <text>GTP + succinate + CoA = succinyl-CoA + GDP + phosphate</text>
        <dbReference type="Rhea" id="RHEA:22120"/>
        <dbReference type="ChEBI" id="CHEBI:30031"/>
        <dbReference type="ChEBI" id="CHEBI:37565"/>
        <dbReference type="ChEBI" id="CHEBI:43474"/>
        <dbReference type="ChEBI" id="CHEBI:57287"/>
        <dbReference type="ChEBI" id="CHEBI:57292"/>
        <dbReference type="ChEBI" id="CHEBI:58189"/>
    </reaction>
</comment>
<comment type="subunit">
    <text evidence="6">Heterotetramer of two alpha and two beta subunits.</text>
</comment>
<dbReference type="PROSITE" id="PS50975">
    <property type="entry name" value="ATP_GRASP"/>
    <property type="match status" value="1"/>
</dbReference>
<dbReference type="InterPro" id="IPR013650">
    <property type="entry name" value="ATP-grasp_succ-CoA_synth-type"/>
</dbReference>
<dbReference type="InterPro" id="IPR005811">
    <property type="entry name" value="SUCC_ACL_C"/>
</dbReference>
<feature type="binding site" evidence="6">
    <location>
        <position position="223"/>
    </location>
    <ligand>
        <name>Mg(2+)</name>
        <dbReference type="ChEBI" id="CHEBI:18420"/>
    </ligand>
</feature>
<gene>
    <name evidence="6" type="primary">sucC</name>
    <name evidence="9" type="ORF">J2782_002618</name>
</gene>
<comment type="cofactor">
    <cofactor evidence="6">
        <name>Mg(2+)</name>
        <dbReference type="ChEBI" id="CHEBI:18420"/>
    </cofactor>
    <text evidence="6">Binds 1 Mg(2+) ion per subunit.</text>
</comment>
<keyword evidence="3 6" id="KW-0479">Metal-binding</keyword>
<dbReference type="Gene3D" id="3.30.470.20">
    <property type="entry name" value="ATP-grasp fold, B domain"/>
    <property type="match status" value="1"/>
</dbReference>
<comment type="function">
    <text evidence="6">Succinyl-CoA synthetase functions in the citric acid cycle (TCA), coupling the hydrolysis of succinyl-CoA to the synthesis of either ATP or GTP and thus represents the only step of substrate-level phosphorylation in the TCA. The beta subunit provides nucleotide specificity of the enzyme and binds the substrate succinate, while the binding sites for coenzyme A and phosphate are found in the alpha subunit.</text>
</comment>
<keyword evidence="4 6" id="KW-0547">Nucleotide-binding</keyword>
<dbReference type="Gene3D" id="3.40.50.261">
    <property type="entry name" value="Succinyl-CoA synthetase domains"/>
    <property type="match status" value="1"/>
</dbReference>
<comment type="catalytic activity">
    <reaction evidence="6">
        <text>succinate + ATP + CoA = succinyl-CoA + ADP + phosphate</text>
        <dbReference type="Rhea" id="RHEA:17661"/>
        <dbReference type="ChEBI" id="CHEBI:30031"/>
        <dbReference type="ChEBI" id="CHEBI:30616"/>
        <dbReference type="ChEBI" id="CHEBI:43474"/>
        <dbReference type="ChEBI" id="CHEBI:57287"/>
        <dbReference type="ChEBI" id="CHEBI:57292"/>
        <dbReference type="ChEBI" id="CHEBI:456216"/>
        <dbReference type="EC" id="6.2.1.5"/>
    </reaction>
</comment>
<dbReference type="PIRSF" id="PIRSF001554">
    <property type="entry name" value="SucCS_beta"/>
    <property type="match status" value="1"/>
</dbReference>
<organism evidence="9 10">
    <name type="scientific">Brucella pseudogrignonensis</name>
    <dbReference type="NCBI Taxonomy" id="419475"/>
    <lineage>
        <taxon>Bacteria</taxon>
        <taxon>Pseudomonadati</taxon>
        <taxon>Pseudomonadota</taxon>
        <taxon>Alphaproteobacteria</taxon>
        <taxon>Hyphomicrobiales</taxon>
        <taxon>Brucellaceae</taxon>
        <taxon>Brucella/Ochrobactrum group</taxon>
        <taxon>Brucella</taxon>
    </lineage>
</organism>
<keyword evidence="2 6" id="KW-0436">Ligase</keyword>
<feature type="binding site" evidence="6">
    <location>
        <begin position="331"/>
        <end position="333"/>
    </location>
    <ligand>
        <name>substrate</name>
        <note>ligand shared with subunit alpha</note>
    </ligand>
</feature>
<feature type="binding site" evidence="6">
    <location>
        <position position="46"/>
    </location>
    <ligand>
        <name>ATP</name>
        <dbReference type="ChEBI" id="CHEBI:30616"/>
    </ligand>
</feature>
<dbReference type="PANTHER" id="PTHR11815">
    <property type="entry name" value="SUCCINYL-COA SYNTHETASE BETA CHAIN"/>
    <property type="match status" value="1"/>
</dbReference>
<proteinExistence type="inferred from homology"/>
<evidence type="ECO:0000256" key="4">
    <source>
        <dbReference type="ARBA" id="ARBA00022741"/>
    </source>
</evidence>
<feature type="binding site" evidence="6">
    <location>
        <position position="209"/>
    </location>
    <ligand>
        <name>Mg(2+)</name>
        <dbReference type="ChEBI" id="CHEBI:18420"/>
    </ligand>
</feature>
<evidence type="ECO:0000256" key="3">
    <source>
        <dbReference type="ARBA" id="ARBA00022723"/>
    </source>
</evidence>
<dbReference type="EMBL" id="JAVDQT010000003">
    <property type="protein sequence ID" value="MDR6432876.1"/>
    <property type="molecule type" value="Genomic_DNA"/>
</dbReference>
<comment type="caution">
    <text evidence="9">The sequence shown here is derived from an EMBL/GenBank/DDBJ whole genome shotgun (WGS) entry which is preliminary data.</text>
</comment>
<dbReference type="Pfam" id="PF00549">
    <property type="entry name" value="Ligase_CoA"/>
    <property type="match status" value="1"/>
</dbReference>
<evidence type="ECO:0000313" key="10">
    <source>
        <dbReference type="Proteomes" id="UP001184614"/>
    </source>
</evidence>
<dbReference type="EC" id="6.2.1.5" evidence="6"/>
<sequence length="398" mass="42602">MNIHEYQAKRLLHTFGAPIANGVAVYSVEQAEEWAKTLPGPLYVVKSQIHAGGRGKGKFKELGPDAKGGVRLAKSIEEVVSHAKEMLGNTLVTKQTGDAGKQVNRLYIEDGADIERELYLSILIDRTVGRPAFVVSTEGGMDIEAVAEETPEKIITVAIDPAKGVTDEDANKLADALELKDAAREDGLKLFPILYNAFSEKDMSLLEINPLIVMTDGRVRVLDAKVSFDGNALFRHPDIQELRDLSEEDEKEIEASKHDLAYVALDGNIGCMVNGAGLAMATMDIIKLYGAEPANFLDVGGGATKEKVTSAFKIITADPAVQGILVNIFGGIMKCDVIAEGVIAAVKEVGLKVPLVVRLEGTNVELGKKIINESGLNVISADDLDDAAQKIVAAVKGN</sequence>
<feature type="binding site" evidence="6">
    <location>
        <position position="117"/>
    </location>
    <ligand>
        <name>ATP</name>
        <dbReference type="ChEBI" id="CHEBI:30616"/>
    </ligand>
</feature>